<dbReference type="GO" id="GO:0005886">
    <property type="term" value="C:plasma membrane"/>
    <property type="evidence" value="ECO:0007669"/>
    <property type="project" value="UniProtKB-SubCell"/>
</dbReference>
<sequence>MADNSLWSLLVLILLIIADIIAVSKVCRSGRSTLVIVLWTLLIFFFPVGGLLIWFLLGPREYSANAPVQNAVS</sequence>
<dbReference type="AlphaFoldDB" id="W7UAN5"/>
<dbReference type="Proteomes" id="UP000019335">
    <property type="component" value="Chromosome 2"/>
</dbReference>
<evidence type="ECO:0000313" key="9">
    <source>
        <dbReference type="Proteomes" id="UP000019335"/>
    </source>
</evidence>
<dbReference type="InterPro" id="IPR027379">
    <property type="entry name" value="CLS_N"/>
</dbReference>
<keyword evidence="5 6" id="KW-0472">Membrane</keyword>
<evidence type="ECO:0000313" key="8">
    <source>
        <dbReference type="EMBL" id="EWM29989.1"/>
    </source>
</evidence>
<organism evidence="8 9">
    <name type="scientific">Nannochloropsis gaditana</name>
    <dbReference type="NCBI Taxonomy" id="72520"/>
    <lineage>
        <taxon>Eukaryota</taxon>
        <taxon>Sar</taxon>
        <taxon>Stramenopiles</taxon>
        <taxon>Ochrophyta</taxon>
        <taxon>Eustigmatophyceae</taxon>
        <taxon>Eustigmatales</taxon>
        <taxon>Monodopsidaceae</taxon>
        <taxon>Nannochloropsis</taxon>
    </lineage>
</organism>
<evidence type="ECO:0000256" key="1">
    <source>
        <dbReference type="ARBA" id="ARBA00004651"/>
    </source>
</evidence>
<comment type="subcellular location">
    <subcellularLocation>
        <location evidence="1">Cell membrane</location>
        <topology evidence="1">Multi-pass membrane protein</topology>
    </subcellularLocation>
</comment>
<dbReference type="Pfam" id="PF13396">
    <property type="entry name" value="PLDc_N"/>
    <property type="match status" value="1"/>
</dbReference>
<evidence type="ECO:0000256" key="6">
    <source>
        <dbReference type="SAM" id="Phobius"/>
    </source>
</evidence>
<feature type="transmembrane region" description="Helical" evidence="6">
    <location>
        <begin position="36"/>
        <end position="57"/>
    </location>
</feature>
<reference evidence="8 9" key="1">
    <citation type="journal article" date="2014" name="Mol. Plant">
        <title>Chromosome Scale Genome Assembly and Transcriptome Profiling of Nannochloropsis gaditana in Nitrogen Depletion.</title>
        <authorList>
            <person name="Corteggiani Carpinelli E."/>
            <person name="Telatin A."/>
            <person name="Vitulo N."/>
            <person name="Forcato C."/>
            <person name="D'Angelo M."/>
            <person name="Schiavon R."/>
            <person name="Vezzi A."/>
            <person name="Giacometti G.M."/>
            <person name="Morosinotto T."/>
            <person name="Valle G."/>
        </authorList>
    </citation>
    <scope>NUCLEOTIDE SEQUENCE [LARGE SCALE GENOMIC DNA]</scope>
    <source>
        <strain evidence="8 9">B-31</strain>
    </source>
</reference>
<feature type="domain" description="Cardiolipin synthase N-terminal" evidence="7">
    <location>
        <begin position="17"/>
        <end position="59"/>
    </location>
</feature>
<keyword evidence="3 6" id="KW-0812">Transmembrane</keyword>
<accession>W7UAN5</accession>
<proteinExistence type="predicted"/>
<protein>
    <recommendedName>
        <fullName evidence="7">Cardiolipin synthase N-terminal domain-containing protein</fullName>
    </recommendedName>
</protein>
<evidence type="ECO:0000256" key="4">
    <source>
        <dbReference type="ARBA" id="ARBA00022989"/>
    </source>
</evidence>
<feature type="transmembrane region" description="Helical" evidence="6">
    <location>
        <begin position="6"/>
        <end position="24"/>
    </location>
</feature>
<evidence type="ECO:0000256" key="2">
    <source>
        <dbReference type="ARBA" id="ARBA00022475"/>
    </source>
</evidence>
<dbReference type="EMBL" id="AZIL01000089">
    <property type="protein sequence ID" value="EWM29989.1"/>
    <property type="molecule type" value="Genomic_DNA"/>
</dbReference>
<name>W7UAN5_9STRA</name>
<keyword evidence="2" id="KW-1003">Cell membrane</keyword>
<evidence type="ECO:0000259" key="7">
    <source>
        <dbReference type="Pfam" id="PF13396"/>
    </source>
</evidence>
<evidence type="ECO:0000256" key="3">
    <source>
        <dbReference type="ARBA" id="ARBA00022692"/>
    </source>
</evidence>
<evidence type="ECO:0000256" key="5">
    <source>
        <dbReference type="ARBA" id="ARBA00023136"/>
    </source>
</evidence>
<keyword evidence="9" id="KW-1185">Reference proteome</keyword>
<gene>
    <name evidence="8" type="ORF">Naga_100276g4</name>
</gene>
<dbReference type="OrthoDB" id="5193244at2759"/>
<keyword evidence="4 6" id="KW-1133">Transmembrane helix</keyword>
<comment type="caution">
    <text evidence="8">The sequence shown here is derived from an EMBL/GenBank/DDBJ whole genome shotgun (WGS) entry which is preliminary data.</text>
</comment>